<dbReference type="Proteomes" id="UP000813461">
    <property type="component" value="Unassembled WGS sequence"/>
</dbReference>
<keyword evidence="2" id="KW-1185">Reference proteome</keyword>
<sequence length="152" mass="17033">MQQPSAAEGIVVFGEARVGKTCFIDMLTKGRHFVSYTGVLTDDPRYQMSIDGETVDAEFMDLSSTTIRTADSTFSSDVFMDILTRASGVVLLYDVTNRESFEQITNQAYMCQSRRASDRAVEKGSRLRIGARLGTKPGHEAFRIIDTRPKRY</sequence>
<accession>A0A8K0QWG0</accession>
<protein>
    <submittedName>
        <fullName evidence="1">Uncharacterized protein</fullName>
    </submittedName>
</protein>
<dbReference type="GO" id="GO:0005525">
    <property type="term" value="F:GTP binding"/>
    <property type="evidence" value="ECO:0007669"/>
    <property type="project" value="InterPro"/>
</dbReference>
<organism evidence="1 2">
    <name type="scientific">Paraphoma chrysanthemicola</name>
    <dbReference type="NCBI Taxonomy" id="798071"/>
    <lineage>
        <taxon>Eukaryota</taxon>
        <taxon>Fungi</taxon>
        <taxon>Dikarya</taxon>
        <taxon>Ascomycota</taxon>
        <taxon>Pezizomycotina</taxon>
        <taxon>Dothideomycetes</taxon>
        <taxon>Pleosporomycetidae</taxon>
        <taxon>Pleosporales</taxon>
        <taxon>Pleosporineae</taxon>
        <taxon>Phaeosphaeriaceae</taxon>
        <taxon>Paraphoma</taxon>
    </lineage>
</organism>
<dbReference type="InterPro" id="IPR001806">
    <property type="entry name" value="Small_GTPase"/>
</dbReference>
<reference evidence="1" key="1">
    <citation type="journal article" date="2021" name="Nat. Commun.">
        <title>Genetic determinants of endophytism in the Arabidopsis root mycobiome.</title>
        <authorList>
            <person name="Mesny F."/>
            <person name="Miyauchi S."/>
            <person name="Thiergart T."/>
            <person name="Pickel B."/>
            <person name="Atanasova L."/>
            <person name="Karlsson M."/>
            <person name="Huettel B."/>
            <person name="Barry K.W."/>
            <person name="Haridas S."/>
            <person name="Chen C."/>
            <person name="Bauer D."/>
            <person name="Andreopoulos W."/>
            <person name="Pangilinan J."/>
            <person name="LaButti K."/>
            <person name="Riley R."/>
            <person name="Lipzen A."/>
            <person name="Clum A."/>
            <person name="Drula E."/>
            <person name="Henrissat B."/>
            <person name="Kohler A."/>
            <person name="Grigoriev I.V."/>
            <person name="Martin F.M."/>
            <person name="Hacquard S."/>
        </authorList>
    </citation>
    <scope>NUCLEOTIDE SEQUENCE</scope>
    <source>
        <strain evidence="1">MPI-SDFR-AT-0120</strain>
    </source>
</reference>
<dbReference type="Gene3D" id="3.40.50.300">
    <property type="entry name" value="P-loop containing nucleotide triphosphate hydrolases"/>
    <property type="match status" value="1"/>
</dbReference>
<evidence type="ECO:0000313" key="2">
    <source>
        <dbReference type="Proteomes" id="UP000813461"/>
    </source>
</evidence>
<dbReference type="InterPro" id="IPR027417">
    <property type="entry name" value="P-loop_NTPase"/>
</dbReference>
<evidence type="ECO:0000313" key="1">
    <source>
        <dbReference type="EMBL" id="KAH7076298.1"/>
    </source>
</evidence>
<dbReference type="EMBL" id="JAGMVJ010000019">
    <property type="protein sequence ID" value="KAH7076298.1"/>
    <property type="molecule type" value="Genomic_DNA"/>
</dbReference>
<dbReference type="AlphaFoldDB" id="A0A8K0QWG0"/>
<dbReference type="SUPFAM" id="SSF52540">
    <property type="entry name" value="P-loop containing nucleoside triphosphate hydrolases"/>
    <property type="match status" value="1"/>
</dbReference>
<comment type="caution">
    <text evidence="1">The sequence shown here is derived from an EMBL/GenBank/DDBJ whole genome shotgun (WGS) entry which is preliminary data.</text>
</comment>
<name>A0A8K0QWG0_9PLEO</name>
<dbReference type="OrthoDB" id="10002389at2759"/>
<gene>
    <name evidence="1" type="ORF">FB567DRAFT_596907</name>
</gene>
<proteinExistence type="predicted"/>
<dbReference type="GO" id="GO:0003924">
    <property type="term" value="F:GTPase activity"/>
    <property type="evidence" value="ECO:0007669"/>
    <property type="project" value="InterPro"/>
</dbReference>
<dbReference type="Pfam" id="PF00071">
    <property type="entry name" value="Ras"/>
    <property type="match status" value="1"/>
</dbReference>